<dbReference type="InterPro" id="IPR058595">
    <property type="entry name" value="Avidin-like"/>
</dbReference>
<dbReference type="EMBL" id="CP071696">
    <property type="protein sequence ID" value="QTX06283.1"/>
    <property type="molecule type" value="Genomic_DNA"/>
</dbReference>
<protein>
    <submittedName>
        <fullName evidence="1">Uncharacterized protein</fullName>
    </submittedName>
</protein>
<dbReference type="Proteomes" id="UP000671914">
    <property type="component" value="Chromosome"/>
</dbReference>
<organism evidence="1 2">
    <name type="scientific">Agromyces archimandritae</name>
    <dbReference type="NCBI Taxonomy" id="2781962"/>
    <lineage>
        <taxon>Bacteria</taxon>
        <taxon>Bacillati</taxon>
        <taxon>Actinomycetota</taxon>
        <taxon>Actinomycetes</taxon>
        <taxon>Micrococcales</taxon>
        <taxon>Microbacteriaceae</taxon>
        <taxon>Agromyces</taxon>
    </lineage>
</organism>
<dbReference type="KEGG" id="aarc:G127AT_10835"/>
<reference evidence="1" key="1">
    <citation type="submission" date="2021-03" db="EMBL/GenBank/DDBJ databases">
        <title>Agromyces archimandritus sp. nov., isolated from the cockroach Archimandrita tessellata.</title>
        <authorList>
            <person name="Guzman J."/>
            <person name="Ortuzar M."/>
            <person name="Poehlein A."/>
            <person name="Daniel R."/>
            <person name="Trujillo M."/>
            <person name="Vilcinskas A."/>
        </authorList>
    </citation>
    <scope>NUCLEOTIDE SEQUENCE</scope>
    <source>
        <strain evidence="1">G127AT</strain>
    </source>
</reference>
<accession>A0A975FRB4</accession>
<evidence type="ECO:0000313" key="2">
    <source>
        <dbReference type="Proteomes" id="UP000671914"/>
    </source>
</evidence>
<sequence length="100" mass="10671">MVSSTTSAVDPDAPSIFRYRERDGLVWGEYTGDTVALGRFVGRREGDRIAISFGHVLAAGGEVVTGTGESDIESEAGVLRLVEHYEADGRPQLSVCVEVA</sequence>
<proteinExistence type="predicted"/>
<dbReference type="AlphaFoldDB" id="A0A975FRB4"/>
<dbReference type="Pfam" id="PF26421">
    <property type="entry name" value="Avidin_like"/>
    <property type="match status" value="1"/>
</dbReference>
<keyword evidence="2" id="KW-1185">Reference proteome</keyword>
<gene>
    <name evidence="1" type="ORF">G127AT_10835</name>
</gene>
<name>A0A975FRB4_9MICO</name>
<evidence type="ECO:0000313" key="1">
    <source>
        <dbReference type="EMBL" id="QTX06283.1"/>
    </source>
</evidence>